<dbReference type="Pfam" id="PF13385">
    <property type="entry name" value="Laminin_G_3"/>
    <property type="match status" value="1"/>
</dbReference>
<dbReference type="EMBL" id="UINC01053178">
    <property type="protein sequence ID" value="SVB69388.1"/>
    <property type="molecule type" value="Genomic_DNA"/>
</dbReference>
<dbReference type="Pfam" id="PF00932">
    <property type="entry name" value="LTD"/>
    <property type="match status" value="1"/>
</dbReference>
<proteinExistence type="predicted"/>
<name>A0A382G299_9ZZZZ</name>
<organism evidence="3">
    <name type="scientific">marine metagenome</name>
    <dbReference type="NCBI Taxonomy" id="408172"/>
    <lineage>
        <taxon>unclassified sequences</taxon>
        <taxon>metagenomes</taxon>
        <taxon>ecological metagenomes</taxon>
    </lineage>
</organism>
<dbReference type="Gene3D" id="2.60.120.200">
    <property type="match status" value="1"/>
</dbReference>
<dbReference type="AlphaFoldDB" id="A0A382G299"/>
<feature type="region of interest" description="Disordered" evidence="1">
    <location>
        <begin position="480"/>
        <end position="507"/>
    </location>
</feature>
<protein>
    <recommendedName>
        <fullName evidence="2">LTD domain-containing protein</fullName>
    </recommendedName>
</protein>
<feature type="non-terminal residue" evidence="3">
    <location>
        <position position="507"/>
    </location>
</feature>
<sequence length="507" mass="54821">VYINGVEILRQNLSDVATFSSFANGSIGDEANWKDFALPSFELVPGLIAYWPLDSASDIVDKVAGIPGEVQGIVVDAEGVIGSAVNLGEAENWIRVNAEATGWLAPASDNNAMSVSLWQKLNVVRNSSTFWFRAESAPSNARNFQAHIPWGNNNIYFDTGGCCGGGDTRIVKNSTIDFLEWHHFVFVKDGNHKEIWVDGELFHEGENTTALFDDWTYLAIGSSGTGDYAAAILDDFGVWARAITPEEIATIYNGGSGSPLMTDALSAGANTIAVEIHQASGSSSDIRFDMMLRGETSQGVGDNISDPLFFAEPAILRTRSYNAGNKEWSALTEAFFTIEGVTVDASNLVVSELHYHPANPTTPAELAESSDRDDFEFLEFLNTGRATLDLTGIRFAAGINFAFPDNTVLKAGKRLLLIRNRAAFEARYGPIEGIQSFEYTGRLNNDGEQLLITANGPNPVHDFTYNDQLPWPAEADGDGASLILSNPAAEPPHGEPANWTASRHLGG</sequence>
<dbReference type="InterPro" id="IPR013320">
    <property type="entry name" value="ConA-like_dom_sf"/>
</dbReference>
<feature type="domain" description="LTD" evidence="2">
    <location>
        <begin position="345"/>
        <end position="452"/>
    </location>
</feature>
<evidence type="ECO:0000256" key="1">
    <source>
        <dbReference type="SAM" id="MobiDB-lite"/>
    </source>
</evidence>
<gene>
    <name evidence="3" type="ORF">METZ01_LOCUS222242</name>
</gene>
<dbReference type="InterPro" id="IPR001322">
    <property type="entry name" value="Lamin_tail_dom"/>
</dbReference>
<evidence type="ECO:0000259" key="2">
    <source>
        <dbReference type="Pfam" id="PF00932"/>
    </source>
</evidence>
<evidence type="ECO:0000313" key="3">
    <source>
        <dbReference type="EMBL" id="SVB69388.1"/>
    </source>
</evidence>
<dbReference type="SUPFAM" id="SSF49899">
    <property type="entry name" value="Concanavalin A-like lectins/glucanases"/>
    <property type="match status" value="1"/>
</dbReference>
<feature type="non-terminal residue" evidence="3">
    <location>
        <position position="1"/>
    </location>
</feature>
<accession>A0A382G299</accession>
<reference evidence="3" key="1">
    <citation type="submission" date="2018-05" db="EMBL/GenBank/DDBJ databases">
        <authorList>
            <person name="Lanie J.A."/>
            <person name="Ng W.-L."/>
            <person name="Kazmierczak K.M."/>
            <person name="Andrzejewski T.M."/>
            <person name="Davidsen T.M."/>
            <person name="Wayne K.J."/>
            <person name="Tettelin H."/>
            <person name="Glass J.I."/>
            <person name="Rusch D."/>
            <person name="Podicherti R."/>
            <person name="Tsui H.-C.T."/>
            <person name="Winkler M.E."/>
        </authorList>
    </citation>
    <scope>NUCLEOTIDE SEQUENCE</scope>
</reference>